<name>A0A9P1GDM0_9DINO</name>
<proteinExistence type="predicted"/>
<feature type="compositionally biased region" description="Acidic residues" evidence="1">
    <location>
        <begin position="1955"/>
        <end position="1975"/>
    </location>
</feature>
<feature type="non-terminal residue" evidence="2">
    <location>
        <position position="1"/>
    </location>
</feature>
<keyword evidence="4" id="KW-1185">Reference proteome</keyword>
<sequence length="2360" mass="265814">KKLQTTVVGWPCGVKSCREGSWRELISSVAWGSSLISPASLVDRRLNGDYAFRGTPGFNASASLLVHDTDLPAVPDQKAEVRRQSQKHLQKLLRPLKGPPSEPQKQALERLWNAVKDFADDTSEEMPADVPEPRVHANQDQWNLIARELYDRHLVDAATCQGPGSRLIVAEQDPECRRLNATRWPGCDLVVDTKRVTKRDVEKWMHSVPGLTGVIAGVQPSRVCAGGVSRVRRPRLSWSNVGLQQHERYTSLSLSRSLFTEVEFEELVGPLEKVVDACWRWKWGEEDPQLRLPTFTHTIPRRWPPAVPAGLDSCDEDTVKRWQLDSMMFPPCTYREEYLIERKLYEQVRGGDGAPRAWKLLGVHMTRACVAMALGINERRFCSTGRIDRRYQITGAVTVKPAVKAGLVDDFFLEMYVYAGGLLPDKFQRRGQKRGADDAPKNEPEKFVASLGASEQGDQDESEDDAADDEDSLKFAAERLEDLQTKYNVVRAYKTHPDGVKRDRCLEMAWTKQSGLYHDFVNLSMQKNLVATNVQRKLKQILHKLKLQSFLGNGCEIDVSYVRGVRDWKGWSLRLHVHTMASLKPAFSIFHLIKKDFFLLAFEAEDSQWKVIRAEEEAALAAELTSVPAGPGPDSDTVPVSESRTPSKKRKFEEFIKALAKKYGAAFVEQRLQAVLSLESAAKKFLRSRSMKQLVDPFVKKLWSFEWKEPCQQILKNTCGSCNFGDILTYDKKCKSLFCTTHGKKCPVTKTADGKSRRYAIAWRKDRLQWIQGMDLKEILQCLMSTPVLSAADYFWKDLPEIKLPPSQEKNRQDYLQILPHKKFPDLAQIATNRPRAECSDLKRKLDPEEALCTHLLPTTSKAARVAGNAMNVPCVAAFILSMVMCLERSFDAMKNQHPVSYVLEILADPDPELNELVPFAVSLLSIALEKPEDGLPILEDWATTARDIYAIGFEGHRETIELRLHNKEMKKGDALGFACLLPNKGIGRISMLWFGLLWTWKKLSQDLTDDQTRDFSRWMRSAMSMQCVYIVLQKPEFYTFRRLQMSQQQALRQQKNYLQQCLIFHSHAVRLQAENPSVQYRDAFLKACEDYNNYGAAMSNRKLQIDTNMALKLYGLKVGLTDESWRAVEKHFHVYRSERSAFGRDHLLSERWLLGSTAEGSDGQWRDILKVENHKQDLFLNRIFALHALAVSRSSSSTQAVRVTSQQWDKEVNLACVAAYVLEAMKEYRDPDKNNSTVFSDSCLKMCRTRFVEGDYHDDLGIHLASADPTFQPSITTMWTENAPEKEAEDKESQALGEAEEKIQTLDQNRCNAAWEADTLKLCRDASMCARLLQAAVSNEKTRRLMKVTHLREQNNIGAQLVTKFAEKQCFHVALVCPEADSHLAKFMSTIYGANGCVILWVDLMKYGRLSGKDLDEVTSRVKKALSRKPNHSVCFMLAPWLVSERTSNGARGELRKIEDKLDAKNLQSYPVSVRCSPPHTAKKVPINYWAYIVFTDADVENNAFFNSMLMTDRSMSDAQESAQLLAGSEMPTAVLESLLKGADFTGRICGVCNFTPYDGHLERVCMRWQMEYGQDALELRSFSMGAYPDAVAFSERLLGNELVQEWKKGSPLFKGFRAYDPNPAASEALKLEDYPMKYVNVTKDSTKDGARQYQFSLPNSVRTLYAHDPIHCEDWRKLIMDFDSKFEISADIVVEDQVVPAEDIPEDPEPWEDEPTTLEQLLDLYVVEGKCNAGVPGGMIYVTNATRRKEEKPIQCVEGQRYKLFFVAHVGLTLPADEIVIAHGKASFLKQEKIAKLLREGGGLASDLSAMMTESPSSCQTPPAIPRPAIPASTPSPSPLPKNDSKVDKSNKTVREEPLPLTTSEGQRPAKGNPPLDKETQEKLVKDVSAAKDAVKFLKQGFPKETTGRKGTGEAPTGRGRAKGRGKGGRGRGKGSKKKEEAEELPETHTGFGDEDDDEIVDLLEELDEESDASVDAPTERLSQPRTPPQPKAAAKAKTKAATAPKTKRAPKAAPKKKESSKAAPKKKESLKAKAKAKSKALTKCKSTQKRAASSDEGRVPTGDHSLRHAYHKHLKDSMASLKKDGITGRAALKEARSTWNNHPVRVAAMSKMTKSERSRRRLVKPKRSGNADKEDQQCSALDNTVTFEVHSDLTRVVLEISDEGAKSMKDSEPASLRALMAEFEEAQIVDKKVYLQWTPVVNNFKYSNIASAFTNEALDASRTLQRLWRVRYVKADNELQPCKPLYMWRSRKPQILMTRSRTDTTMAWKVGWLNFFGLACPCHVGVSARELLRELVIWLKLQSEGEEILGANEGDQKKAEWLRLASHVGVSGKAANLLSIRLVRQFLRRTGFRGSDV</sequence>
<feature type="compositionally biased region" description="Pro residues" evidence="1">
    <location>
        <begin position="1825"/>
        <end position="1842"/>
    </location>
</feature>
<evidence type="ECO:0000313" key="4">
    <source>
        <dbReference type="Proteomes" id="UP001152797"/>
    </source>
</evidence>
<dbReference type="EMBL" id="CAMXCT020003913">
    <property type="protein sequence ID" value="CAL1160257.1"/>
    <property type="molecule type" value="Genomic_DNA"/>
</dbReference>
<reference evidence="3" key="2">
    <citation type="submission" date="2024-04" db="EMBL/GenBank/DDBJ databases">
        <authorList>
            <person name="Chen Y."/>
            <person name="Shah S."/>
            <person name="Dougan E. K."/>
            <person name="Thang M."/>
            <person name="Chan C."/>
        </authorList>
    </citation>
    <scope>NUCLEOTIDE SEQUENCE [LARGE SCALE GENOMIC DNA]</scope>
</reference>
<evidence type="ECO:0000313" key="2">
    <source>
        <dbReference type="EMBL" id="CAI4006882.1"/>
    </source>
</evidence>
<accession>A0A9P1GDM0</accession>
<feature type="compositionally biased region" description="Basic and acidic residues" evidence="1">
    <location>
        <begin position="1845"/>
        <end position="1860"/>
    </location>
</feature>
<feature type="compositionally biased region" description="Basic and acidic residues" evidence="1">
    <location>
        <begin position="2018"/>
        <end position="2034"/>
    </location>
</feature>
<feature type="compositionally biased region" description="Acidic residues" evidence="1">
    <location>
        <begin position="457"/>
        <end position="470"/>
    </location>
</feature>
<feature type="non-terminal residue" evidence="2">
    <location>
        <position position="2360"/>
    </location>
</feature>
<feature type="region of interest" description="Disordered" evidence="1">
    <location>
        <begin position="1899"/>
        <end position="2067"/>
    </location>
</feature>
<feature type="compositionally biased region" description="Basic residues" evidence="1">
    <location>
        <begin position="2035"/>
        <end position="2051"/>
    </location>
</feature>
<dbReference type="EMBL" id="CAMXCT010003913">
    <property type="protein sequence ID" value="CAI4006882.1"/>
    <property type="molecule type" value="Genomic_DNA"/>
</dbReference>
<evidence type="ECO:0000256" key="1">
    <source>
        <dbReference type="SAM" id="MobiDB-lite"/>
    </source>
</evidence>
<feature type="compositionally biased region" description="Basic residues" evidence="1">
    <location>
        <begin position="2120"/>
        <end position="2130"/>
    </location>
</feature>
<feature type="region of interest" description="Disordered" evidence="1">
    <location>
        <begin position="1813"/>
        <end position="1884"/>
    </location>
</feature>
<comment type="caution">
    <text evidence="2">The sequence shown here is derived from an EMBL/GenBank/DDBJ whole genome shotgun (WGS) entry which is preliminary data.</text>
</comment>
<feature type="compositionally biased region" description="Basic residues" evidence="1">
    <location>
        <begin position="1922"/>
        <end position="1939"/>
    </location>
</feature>
<feature type="region of interest" description="Disordered" evidence="1">
    <location>
        <begin position="2110"/>
        <end position="2140"/>
    </location>
</feature>
<protein>
    <submittedName>
        <fullName evidence="2">Uncharacterized protein</fullName>
    </submittedName>
</protein>
<feature type="compositionally biased region" description="Low complexity" evidence="1">
    <location>
        <begin position="1994"/>
        <end position="2007"/>
    </location>
</feature>
<reference evidence="2" key="1">
    <citation type="submission" date="2022-10" db="EMBL/GenBank/DDBJ databases">
        <authorList>
            <person name="Chen Y."/>
            <person name="Dougan E. K."/>
            <person name="Chan C."/>
            <person name="Rhodes N."/>
            <person name="Thang M."/>
        </authorList>
    </citation>
    <scope>NUCLEOTIDE SEQUENCE</scope>
</reference>
<dbReference type="Proteomes" id="UP001152797">
    <property type="component" value="Unassembled WGS sequence"/>
</dbReference>
<feature type="compositionally biased region" description="Basic residues" evidence="1">
    <location>
        <begin position="2008"/>
        <end position="2017"/>
    </location>
</feature>
<feature type="region of interest" description="Disordered" evidence="1">
    <location>
        <begin position="451"/>
        <end position="470"/>
    </location>
</feature>
<dbReference type="EMBL" id="CAMXCT030003913">
    <property type="protein sequence ID" value="CAL4794194.1"/>
    <property type="molecule type" value="Genomic_DNA"/>
</dbReference>
<organism evidence="2">
    <name type="scientific">Cladocopium goreaui</name>
    <dbReference type="NCBI Taxonomy" id="2562237"/>
    <lineage>
        <taxon>Eukaryota</taxon>
        <taxon>Sar</taxon>
        <taxon>Alveolata</taxon>
        <taxon>Dinophyceae</taxon>
        <taxon>Suessiales</taxon>
        <taxon>Symbiodiniaceae</taxon>
        <taxon>Cladocopium</taxon>
    </lineage>
</organism>
<gene>
    <name evidence="2" type="ORF">C1SCF055_LOCUS32481</name>
</gene>
<evidence type="ECO:0000313" key="3">
    <source>
        <dbReference type="EMBL" id="CAL1160257.1"/>
    </source>
</evidence>